<dbReference type="EMBL" id="JBHTIA010000012">
    <property type="protein sequence ID" value="MFD0766711.1"/>
    <property type="molecule type" value="Genomic_DNA"/>
</dbReference>
<evidence type="ECO:0008006" key="3">
    <source>
        <dbReference type="Google" id="ProtNLM"/>
    </source>
</evidence>
<organism evidence="1 2">
    <name type="scientific">Mucilaginibacter lutimaris</name>
    <dbReference type="NCBI Taxonomy" id="931629"/>
    <lineage>
        <taxon>Bacteria</taxon>
        <taxon>Pseudomonadati</taxon>
        <taxon>Bacteroidota</taxon>
        <taxon>Sphingobacteriia</taxon>
        <taxon>Sphingobacteriales</taxon>
        <taxon>Sphingobacteriaceae</taxon>
        <taxon>Mucilaginibacter</taxon>
    </lineage>
</organism>
<dbReference type="RefSeq" id="WP_377144871.1">
    <property type="nucleotide sequence ID" value="NZ_JBHTIA010000012.1"/>
</dbReference>
<comment type="caution">
    <text evidence="1">The sequence shown here is derived from an EMBL/GenBank/DDBJ whole genome shotgun (WGS) entry which is preliminary data.</text>
</comment>
<reference evidence="2" key="1">
    <citation type="journal article" date="2019" name="Int. J. Syst. Evol. Microbiol.">
        <title>The Global Catalogue of Microorganisms (GCM) 10K type strain sequencing project: providing services to taxonomists for standard genome sequencing and annotation.</title>
        <authorList>
            <consortium name="The Broad Institute Genomics Platform"/>
            <consortium name="The Broad Institute Genome Sequencing Center for Infectious Disease"/>
            <person name="Wu L."/>
            <person name="Ma J."/>
        </authorList>
    </citation>
    <scope>NUCLEOTIDE SEQUENCE [LARGE SCALE GENOMIC DNA]</scope>
    <source>
        <strain evidence="2">CCUG 60742</strain>
    </source>
</reference>
<gene>
    <name evidence="1" type="ORF">ACFQZI_17755</name>
</gene>
<sequence>MKYPFSYLFECPFDDTCFRLDRNNYFPSCICGPVDVAIRAGS</sequence>
<dbReference type="Proteomes" id="UP001597073">
    <property type="component" value="Unassembled WGS sequence"/>
</dbReference>
<evidence type="ECO:0000313" key="2">
    <source>
        <dbReference type="Proteomes" id="UP001597073"/>
    </source>
</evidence>
<proteinExistence type="predicted"/>
<protein>
    <recommendedName>
        <fullName evidence="3">Kazal-like domain-containing protein</fullName>
    </recommendedName>
</protein>
<evidence type="ECO:0000313" key="1">
    <source>
        <dbReference type="EMBL" id="MFD0766711.1"/>
    </source>
</evidence>
<keyword evidence="2" id="KW-1185">Reference proteome</keyword>
<name>A0ABW2ZKT4_9SPHI</name>
<accession>A0ABW2ZKT4</accession>